<dbReference type="EC" id="2.4.1.-" evidence="5"/>
<proteinExistence type="predicted"/>
<protein>
    <submittedName>
        <fullName evidence="5">N-acetyl-alpha-D-glucosaminyl L-malate synthase</fullName>
        <ecNumber evidence="5">2.4.1.-</ecNumber>
    </submittedName>
</protein>
<evidence type="ECO:0000256" key="1">
    <source>
        <dbReference type="ARBA" id="ARBA00022676"/>
    </source>
</evidence>
<dbReference type="PANTHER" id="PTHR12526:SF629">
    <property type="entry name" value="TEICHURONIC ACID BIOSYNTHESIS GLYCOSYLTRANSFERASE TUAH-RELATED"/>
    <property type="match status" value="1"/>
</dbReference>
<reference evidence="5" key="1">
    <citation type="submission" date="2019-08" db="EMBL/GenBank/DDBJ databases">
        <authorList>
            <person name="Kucharzyk K."/>
            <person name="Murdoch R.W."/>
            <person name="Higgins S."/>
            <person name="Loffler F."/>
        </authorList>
    </citation>
    <scope>NUCLEOTIDE SEQUENCE</scope>
</reference>
<name>A0A644YHN4_9ZZZZ</name>
<organism evidence="5">
    <name type="scientific">bioreactor metagenome</name>
    <dbReference type="NCBI Taxonomy" id="1076179"/>
    <lineage>
        <taxon>unclassified sequences</taxon>
        <taxon>metagenomes</taxon>
        <taxon>ecological metagenomes</taxon>
    </lineage>
</organism>
<dbReference type="InterPro" id="IPR028098">
    <property type="entry name" value="Glyco_trans_4-like_N"/>
</dbReference>
<feature type="domain" description="Glycosyltransferase subfamily 4-like N-terminal" evidence="4">
    <location>
        <begin position="16"/>
        <end position="206"/>
    </location>
</feature>
<comment type="caution">
    <text evidence="5">The sequence shown here is derived from an EMBL/GenBank/DDBJ whole genome shotgun (WGS) entry which is preliminary data.</text>
</comment>
<dbReference type="EMBL" id="VSSQ01005010">
    <property type="protein sequence ID" value="MPM27508.1"/>
    <property type="molecule type" value="Genomic_DNA"/>
</dbReference>
<dbReference type="Pfam" id="PF13439">
    <property type="entry name" value="Glyco_transf_4"/>
    <property type="match status" value="1"/>
</dbReference>
<evidence type="ECO:0000259" key="3">
    <source>
        <dbReference type="Pfam" id="PF00534"/>
    </source>
</evidence>
<evidence type="ECO:0000256" key="2">
    <source>
        <dbReference type="ARBA" id="ARBA00022679"/>
    </source>
</evidence>
<dbReference type="Gene3D" id="3.40.50.2000">
    <property type="entry name" value="Glycogen Phosphorylase B"/>
    <property type="match status" value="2"/>
</dbReference>
<dbReference type="SUPFAM" id="SSF53756">
    <property type="entry name" value="UDP-Glycosyltransferase/glycogen phosphorylase"/>
    <property type="match status" value="1"/>
</dbReference>
<dbReference type="PANTHER" id="PTHR12526">
    <property type="entry name" value="GLYCOSYLTRANSFERASE"/>
    <property type="match status" value="1"/>
</dbReference>
<sequence>MKKLKLCFYCDSIFSFGGVQRVLAVIAGELSKEHDVTILTHDSPKDTDTSMYDLNHTNIRFEYITYANLPFYEYLPCKTYSLLYKKILPQNKLTSHVYGYSSFPFSRRRKLIKILNDGNFDIIVGVHAFLSLYLASISHQLKAKTIGWMHTSFDGFFNTPNLYLWDQKMQFKHESAKLNQIIVLTKTDSLLFEEKLGVKTSVIYNPLTLIPKGRGSLNYKSLLAIGRFSHLTKGFDLLIESFNLISSKHKEWTLKIVGEGPEEDNLKALIKKYNLDTRISIYPFTNDIQSHYSSSSAFILSSRWEGFPLVLAEAMAHHLPIIASDLPVVIELLADANNNYIFENGNIYDMAEKIDQFINTSNYEEMSEQSYILSKHLNLCSIINQWNVLLSNLSA</sequence>
<evidence type="ECO:0000313" key="5">
    <source>
        <dbReference type="EMBL" id="MPM27508.1"/>
    </source>
</evidence>
<feature type="domain" description="Glycosyl transferase family 1" evidence="3">
    <location>
        <begin position="218"/>
        <end position="366"/>
    </location>
</feature>
<dbReference type="AlphaFoldDB" id="A0A644YHN4"/>
<dbReference type="InterPro" id="IPR001296">
    <property type="entry name" value="Glyco_trans_1"/>
</dbReference>
<dbReference type="GO" id="GO:0016757">
    <property type="term" value="F:glycosyltransferase activity"/>
    <property type="evidence" value="ECO:0007669"/>
    <property type="project" value="UniProtKB-KW"/>
</dbReference>
<keyword evidence="1 5" id="KW-0328">Glycosyltransferase</keyword>
<dbReference type="Pfam" id="PF00534">
    <property type="entry name" value="Glycos_transf_1"/>
    <property type="match status" value="1"/>
</dbReference>
<gene>
    <name evidence="5" type="primary">bshA_8</name>
    <name evidence="5" type="ORF">SDC9_74020</name>
</gene>
<keyword evidence="2 5" id="KW-0808">Transferase</keyword>
<evidence type="ECO:0000259" key="4">
    <source>
        <dbReference type="Pfam" id="PF13439"/>
    </source>
</evidence>
<accession>A0A644YHN4</accession>